<dbReference type="Proteomes" id="UP000636755">
    <property type="component" value="Unassembled WGS sequence"/>
</dbReference>
<protein>
    <submittedName>
        <fullName evidence="4">Glycosyltransferase</fullName>
    </submittedName>
</protein>
<feature type="domain" description="Glycosyltransferase 2-like" evidence="3">
    <location>
        <begin position="3"/>
        <end position="138"/>
    </location>
</feature>
<sequence>MISVIVPVYGVEKYLPKCIESLVKQTFKDIEIVLIDDGSPDSCGKICDEYAENYEQLVVIHQVNQGVSAARNAGLKIAKGEYIGFVDPDDWIAPEMYESMHSAMKETNADLCICGYDYYDEHGKVDENRRYNTKENETITQKDVMYRFFDMPPTIRHVVANKLFKKELLQDNKFKEGLHSSEDVLFLDEYVLKIKNAVVVHQPYYKSLVRQGSATHGGLSINSLADSFEAHERMYLDSIRRYPELKNHAAAFLLDVCTLKYNEAKEKWVKMEENEKKSAKEKLKIMLKFIKKYALYSILDKEIYWKTRVAYLIMK</sequence>
<proteinExistence type="predicted"/>
<keyword evidence="2" id="KW-0808">Transferase</keyword>
<gene>
    <name evidence="4" type="ORF">H8R91_02135</name>
</gene>
<name>A0ABR7HIL1_9FIRM</name>
<dbReference type="InterPro" id="IPR029044">
    <property type="entry name" value="Nucleotide-diphossugar_trans"/>
</dbReference>
<organism evidence="4 5">
    <name type="scientific">Ruminococcus intestinalis</name>
    <dbReference type="NCBI Taxonomy" id="2763066"/>
    <lineage>
        <taxon>Bacteria</taxon>
        <taxon>Bacillati</taxon>
        <taxon>Bacillota</taxon>
        <taxon>Clostridia</taxon>
        <taxon>Eubacteriales</taxon>
        <taxon>Oscillospiraceae</taxon>
        <taxon>Ruminococcus</taxon>
    </lineage>
</organism>
<dbReference type="CDD" id="cd00761">
    <property type="entry name" value="Glyco_tranf_GTA_type"/>
    <property type="match status" value="1"/>
</dbReference>
<dbReference type="Gene3D" id="3.90.550.10">
    <property type="entry name" value="Spore Coat Polysaccharide Biosynthesis Protein SpsA, Chain A"/>
    <property type="match status" value="1"/>
</dbReference>
<dbReference type="Pfam" id="PF00535">
    <property type="entry name" value="Glycos_transf_2"/>
    <property type="match status" value="1"/>
</dbReference>
<evidence type="ECO:0000256" key="2">
    <source>
        <dbReference type="ARBA" id="ARBA00022679"/>
    </source>
</evidence>
<dbReference type="PANTHER" id="PTHR22916:SF51">
    <property type="entry name" value="GLYCOSYLTRANSFERASE EPSH-RELATED"/>
    <property type="match status" value="1"/>
</dbReference>
<dbReference type="EMBL" id="JACOPS010000001">
    <property type="protein sequence ID" value="MBC5727348.1"/>
    <property type="molecule type" value="Genomic_DNA"/>
</dbReference>
<reference evidence="4 5" key="1">
    <citation type="submission" date="2020-08" db="EMBL/GenBank/DDBJ databases">
        <title>Genome public.</title>
        <authorList>
            <person name="Liu C."/>
            <person name="Sun Q."/>
        </authorList>
    </citation>
    <scope>NUCLEOTIDE SEQUENCE [LARGE SCALE GENOMIC DNA]</scope>
    <source>
        <strain evidence="4 5">NSJ-71</strain>
    </source>
</reference>
<keyword evidence="1" id="KW-0328">Glycosyltransferase</keyword>
<comment type="caution">
    <text evidence="4">The sequence shown here is derived from an EMBL/GenBank/DDBJ whole genome shotgun (WGS) entry which is preliminary data.</text>
</comment>
<evidence type="ECO:0000259" key="3">
    <source>
        <dbReference type="Pfam" id="PF00535"/>
    </source>
</evidence>
<dbReference type="SUPFAM" id="SSF53448">
    <property type="entry name" value="Nucleotide-diphospho-sugar transferases"/>
    <property type="match status" value="1"/>
</dbReference>
<dbReference type="InterPro" id="IPR001173">
    <property type="entry name" value="Glyco_trans_2-like"/>
</dbReference>
<dbReference type="PANTHER" id="PTHR22916">
    <property type="entry name" value="GLYCOSYLTRANSFERASE"/>
    <property type="match status" value="1"/>
</dbReference>
<accession>A0ABR7HIL1</accession>
<evidence type="ECO:0000256" key="1">
    <source>
        <dbReference type="ARBA" id="ARBA00022676"/>
    </source>
</evidence>
<dbReference type="RefSeq" id="WP_186934680.1">
    <property type="nucleotide sequence ID" value="NZ_JACOPS010000001.1"/>
</dbReference>
<evidence type="ECO:0000313" key="4">
    <source>
        <dbReference type="EMBL" id="MBC5727348.1"/>
    </source>
</evidence>
<keyword evidence="5" id="KW-1185">Reference proteome</keyword>
<evidence type="ECO:0000313" key="5">
    <source>
        <dbReference type="Proteomes" id="UP000636755"/>
    </source>
</evidence>